<dbReference type="EMBL" id="UINC01224813">
    <property type="protein sequence ID" value="SVE54590.1"/>
    <property type="molecule type" value="Genomic_DNA"/>
</dbReference>
<evidence type="ECO:0000259" key="1">
    <source>
        <dbReference type="Pfam" id="PF01370"/>
    </source>
</evidence>
<dbReference type="AlphaFoldDB" id="A0A383EE04"/>
<dbReference type="InterPro" id="IPR036291">
    <property type="entry name" value="NAD(P)-bd_dom_sf"/>
</dbReference>
<protein>
    <recommendedName>
        <fullName evidence="1">NAD-dependent epimerase/dehydratase domain-containing protein</fullName>
    </recommendedName>
</protein>
<feature type="domain" description="NAD-dependent epimerase/dehydratase" evidence="1">
    <location>
        <begin position="6"/>
        <end position="94"/>
    </location>
</feature>
<accession>A0A383EE04</accession>
<dbReference type="InterPro" id="IPR001509">
    <property type="entry name" value="Epimerase_deHydtase"/>
</dbReference>
<proteinExistence type="predicted"/>
<evidence type="ECO:0000313" key="2">
    <source>
        <dbReference type="EMBL" id="SVE54590.1"/>
    </source>
</evidence>
<dbReference type="Pfam" id="PF01370">
    <property type="entry name" value="Epimerase"/>
    <property type="match status" value="1"/>
</dbReference>
<dbReference type="Gene3D" id="3.40.50.720">
    <property type="entry name" value="NAD(P)-binding Rossmann-like Domain"/>
    <property type="match status" value="1"/>
</dbReference>
<reference evidence="2" key="1">
    <citation type="submission" date="2018-05" db="EMBL/GenBank/DDBJ databases">
        <authorList>
            <person name="Lanie J.A."/>
            <person name="Ng W.-L."/>
            <person name="Kazmierczak K.M."/>
            <person name="Andrzejewski T.M."/>
            <person name="Davidsen T.M."/>
            <person name="Wayne K.J."/>
            <person name="Tettelin H."/>
            <person name="Glass J.I."/>
            <person name="Rusch D."/>
            <person name="Podicherti R."/>
            <person name="Tsui H.-C.T."/>
            <person name="Winkler M.E."/>
        </authorList>
    </citation>
    <scope>NUCLEOTIDE SEQUENCE</scope>
</reference>
<organism evidence="2">
    <name type="scientific">marine metagenome</name>
    <dbReference type="NCBI Taxonomy" id="408172"/>
    <lineage>
        <taxon>unclassified sequences</taxon>
        <taxon>metagenomes</taxon>
        <taxon>ecological metagenomes</taxon>
    </lineage>
</organism>
<dbReference type="SUPFAM" id="SSF51735">
    <property type="entry name" value="NAD(P)-binding Rossmann-fold domains"/>
    <property type="match status" value="1"/>
</dbReference>
<name>A0A383EE04_9ZZZZ</name>
<sequence>MSLSSEVISVSLGNNNDKAGSQHPDATYFSVDISDANALKKIPSNEFHYVVNLGGYIDHSSFENKGKNIINAHLFGLMNLVEFINKKTLKKLINF</sequence>
<gene>
    <name evidence="2" type="ORF">METZ01_LOCUS507444</name>
</gene>